<reference evidence="5" key="2">
    <citation type="journal article" date="2021" name="PeerJ">
        <title>Extensive microbial diversity within the chicken gut microbiome revealed by metagenomics and culture.</title>
        <authorList>
            <person name="Gilroy R."/>
            <person name="Ravi A."/>
            <person name="Getino M."/>
            <person name="Pursley I."/>
            <person name="Horton D.L."/>
            <person name="Alikhan N.F."/>
            <person name="Baker D."/>
            <person name="Gharbi K."/>
            <person name="Hall N."/>
            <person name="Watson M."/>
            <person name="Adriaenssens E.M."/>
            <person name="Foster-Nyarko E."/>
            <person name="Jarju S."/>
            <person name="Secka A."/>
            <person name="Antonio M."/>
            <person name="Oren A."/>
            <person name="Chaudhuri R.R."/>
            <person name="La Ragione R."/>
            <person name="Hildebrand F."/>
            <person name="Pallen M.J."/>
        </authorList>
    </citation>
    <scope>NUCLEOTIDE SEQUENCE</scope>
    <source>
        <strain evidence="5">ChiHile30-977</strain>
    </source>
</reference>
<accession>A0A9D0YUT3</accession>
<name>A0A9D0YUT3_9FIRM</name>
<keyword evidence="1" id="KW-0677">Repeat</keyword>
<dbReference type="PANTHER" id="PTHR19211:SF14">
    <property type="entry name" value="ATP-BINDING CASSETTE SUB-FAMILY F MEMBER 1"/>
    <property type="match status" value="1"/>
</dbReference>
<protein>
    <submittedName>
        <fullName evidence="5">ABC-F family ATP-binding cassette domain-containing protein</fullName>
    </submittedName>
</protein>
<evidence type="ECO:0000313" key="6">
    <source>
        <dbReference type="Proteomes" id="UP000886819"/>
    </source>
</evidence>
<dbReference type="GO" id="GO:0016887">
    <property type="term" value="F:ATP hydrolysis activity"/>
    <property type="evidence" value="ECO:0007669"/>
    <property type="project" value="InterPro"/>
</dbReference>
<evidence type="ECO:0000313" key="5">
    <source>
        <dbReference type="EMBL" id="HIQ62260.1"/>
    </source>
</evidence>
<evidence type="ECO:0000256" key="2">
    <source>
        <dbReference type="ARBA" id="ARBA00022741"/>
    </source>
</evidence>
<dbReference type="SMART" id="SM00382">
    <property type="entry name" value="AAA"/>
    <property type="match status" value="2"/>
</dbReference>
<dbReference type="PROSITE" id="PS50893">
    <property type="entry name" value="ABC_TRANSPORTER_2"/>
    <property type="match status" value="2"/>
</dbReference>
<dbReference type="EMBL" id="DVFI01000023">
    <property type="protein sequence ID" value="HIQ62260.1"/>
    <property type="molecule type" value="Genomic_DNA"/>
</dbReference>
<dbReference type="InterPro" id="IPR003439">
    <property type="entry name" value="ABC_transporter-like_ATP-bd"/>
</dbReference>
<dbReference type="InterPro" id="IPR027417">
    <property type="entry name" value="P-loop_NTPase"/>
</dbReference>
<comment type="caution">
    <text evidence="5">The sequence shown here is derived from an EMBL/GenBank/DDBJ whole genome shotgun (WGS) entry which is preliminary data.</text>
</comment>
<reference evidence="5" key="1">
    <citation type="submission" date="2020-10" db="EMBL/GenBank/DDBJ databases">
        <authorList>
            <person name="Gilroy R."/>
        </authorList>
    </citation>
    <scope>NUCLEOTIDE SEQUENCE</scope>
    <source>
        <strain evidence="5">ChiHile30-977</strain>
    </source>
</reference>
<dbReference type="GO" id="GO:0005524">
    <property type="term" value="F:ATP binding"/>
    <property type="evidence" value="ECO:0007669"/>
    <property type="project" value="UniProtKB-KW"/>
</dbReference>
<gene>
    <name evidence="5" type="ORF">IAA66_01575</name>
</gene>
<proteinExistence type="predicted"/>
<sequence length="512" mass="58006">MLEGKNINLYLKKDGRKIVDNFSFTLQRGDRAVLIGEEGNGKSTLLKFLYDRRLVESYCECEGSVLARGRLAYLPQSLPERQGEQTLAAFFAGTEYYRNPGLLQTLGLSPEFLQSPQTLRSLSGGEKVKAQLARLLLDEPDVLLLDEPTNDLDIGALRWLETFLAQSRLPVLFISHDETLIERTANVILHLEQLVRKTQCRISVARCPYQAYLAHRRTTFDHQEQVARKQRSDYDRQMEKWRQIHDRVEHEQRAISRQDPGGGRLLKKKMHAVQSMGKRFEREKENFLALPQEEEAILTRFDEGIRLPASKTVLDVSLDCLAVGNRCLARHIRLLVAGGEHVGITGRNGVGKSTLLAHLWRLVRDRTDIVPAYMPQNYEEVLDFSQTPVRHLAENYAKDEVTRARTYMGSMRFTHEEMTGPIADLSGGQKAKILFLDMVLRGANVLLLDEPTRNFSPLSGPVVRAALARFGGTILSISHDRKYLAEVCHTVYELTEHGLRRTDAGHGPDEAG</sequence>
<dbReference type="Gene3D" id="3.40.50.300">
    <property type="entry name" value="P-loop containing nucleotide triphosphate hydrolases"/>
    <property type="match status" value="2"/>
</dbReference>
<dbReference type="Pfam" id="PF00005">
    <property type="entry name" value="ABC_tran"/>
    <property type="match status" value="2"/>
</dbReference>
<dbReference type="AlphaFoldDB" id="A0A9D0YUT3"/>
<dbReference type="PANTHER" id="PTHR19211">
    <property type="entry name" value="ATP-BINDING TRANSPORT PROTEIN-RELATED"/>
    <property type="match status" value="1"/>
</dbReference>
<dbReference type="Proteomes" id="UP000886819">
    <property type="component" value="Unassembled WGS sequence"/>
</dbReference>
<keyword evidence="2" id="KW-0547">Nucleotide-binding</keyword>
<dbReference type="PROSITE" id="PS00211">
    <property type="entry name" value="ABC_TRANSPORTER_1"/>
    <property type="match status" value="2"/>
</dbReference>
<feature type="domain" description="ABC transporter" evidence="4">
    <location>
        <begin position="311"/>
        <end position="511"/>
    </location>
</feature>
<dbReference type="SUPFAM" id="SSF52540">
    <property type="entry name" value="P-loop containing nucleoside triphosphate hydrolases"/>
    <property type="match status" value="2"/>
</dbReference>
<evidence type="ECO:0000256" key="1">
    <source>
        <dbReference type="ARBA" id="ARBA00022737"/>
    </source>
</evidence>
<feature type="domain" description="ABC transporter" evidence="4">
    <location>
        <begin position="2"/>
        <end position="218"/>
    </location>
</feature>
<dbReference type="CDD" id="cd03221">
    <property type="entry name" value="ABCF_EF-3"/>
    <property type="match status" value="1"/>
</dbReference>
<evidence type="ECO:0000256" key="3">
    <source>
        <dbReference type="ARBA" id="ARBA00022840"/>
    </source>
</evidence>
<keyword evidence="3 5" id="KW-0067">ATP-binding</keyword>
<evidence type="ECO:0000259" key="4">
    <source>
        <dbReference type="PROSITE" id="PS50893"/>
    </source>
</evidence>
<dbReference type="InterPro" id="IPR017871">
    <property type="entry name" value="ABC_transporter-like_CS"/>
</dbReference>
<dbReference type="InterPro" id="IPR050611">
    <property type="entry name" value="ABCF"/>
</dbReference>
<organism evidence="5 6">
    <name type="scientific">Candidatus Avichristensenella intestinipullorum</name>
    <dbReference type="NCBI Taxonomy" id="2840693"/>
    <lineage>
        <taxon>Bacteria</taxon>
        <taxon>Bacillati</taxon>
        <taxon>Bacillota</taxon>
        <taxon>Clostridia</taxon>
        <taxon>Candidatus Avichristensenella</taxon>
    </lineage>
</organism>
<dbReference type="InterPro" id="IPR003593">
    <property type="entry name" value="AAA+_ATPase"/>
</dbReference>